<gene>
    <name evidence="2" type="ORF">R1sor_018935</name>
</gene>
<evidence type="ECO:0000256" key="1">
    <source>
        <dbReference type="SAM" id="MobiDB-lite"/>
    </source>
</evidence>
<comment type="caution">
    <text evidence="2">The sequence shown here is derived from an EMBL/GenBank/DDBJ whole genome shotgun (WGS) entry which is preliminary data.</text>
</comment>
<feature type="region of interest" description="Disordered" evidence="1">
    <location>
        <begin position="249"/>
        <end position="276"/>
    </location>
</feature>
<feature type="region of interest" description="Disordered" evidence="1">
    <location>
        <begin position="477"/>
        <end position="502"/>
    </location>
</feature>
<evidence type="ECO:0000313" key="3">
    <source>
        <dbReference type="Proteomes" id="UP001633002"/>
    </source>
</evidence>
<organism evidence="2 3">
    <name type="scientific">Riccia sorocarpa</name>
    <dbReference type="NCBI Taxonomy" id="122646"/>
    <lineage>
        <taxon>Eukaryota</taxon>
        <taxon>Viridiplantae</taxon>
        <taxon>Streptophyta</taxon>
        <taxon>Embryophyta</taxon>
        <taxon>Marchantiophyta</taxon>
        <taxon>Marchantiopsida</taxon>
        <taxon>Marchantiidae</taxon>
        <taxon>Marchantiales</taxon>
        <taxon>Ricciaceae</taxon>
        <taxon>Riccia</taxon>
    </lineage>
</organism>
<dbReference type="AlphaFoldDB" id="A0ABD3IB42"/>
<evidence type="ECO:0000313" key="2">
    <source>
        <dbReference type="EMBL" id="KAL3700913.1"/>
    </source>
</evidence>
<feature type="compositionally biased region" description="Acidic residues" evidence="1">
    <location>
        <begin position="373"/>
        <end position="389"/>
    </location>
</feature>
<feature type="compositionally biased region" description="Basic and acidic residues" evidence="1">
    <location>
        <begin position="535"/>
        <end position="568"/>
    </location>
</feature>
<proteinExistence type="predicted"/>
<feature type="region of interest" description="Disordered" evidence="1">
    <location>
        <begin position="342"/>
        <end position="392"/>
    </location>
</feature>
<dbReference type="EMBL" id="JBJQOH010000001">
    <property type="protein sequence ID" value="KAL3700913.1"/>
    <property type="molecule type" value="Genomic_DNA"/>
</dbReference>
<name>A0ABD3IB42_9MARC</name>
<dbReference type="Proteomes" id="UP001633002">
    <property type="component" value="Unassembled WGS sequence"/>
</dbReference>
<feature type="region of interest" description="Disordered" evidence="1">
    <location>
        <begin position="849"/>
        <end position="901"/>
    </location>
</feature>
<accession>A0ABD3IB42</accession>
<reference evidence="2 3" key="1">
    <citation type="submission" date="2024-09" db="EMBL/GenBank/DDBJ databases">
        <title>Chromosome-scale assembly of Riccia sorocarpa.</title>
        <authorList>
            <person name="Paukszto L."/>
        </authorList>
    </citation>
    <scope>NUCLEOTIDE SEQUENCE [LARGE SCALE GENOMIC DNA]</scope>
    <source>
        <strain evidence="2">LP-2024</strain>
        <tissue evidence="2">Aerial parts of the thallus</tissue>
    </source>
</reference>
<sequence>MANRRLIGGVLGGPSLLRPSLTDDPVNELFWVHIDRAEIARLTAGVPPEIVSRLGLDNFLALEFQPPNWLNSSNYDAEHHRSTVRGPGGALDFGKHPQALRLPVGRTMCPRLKQKQHVADWFDYYDGLKKIYLSNMCLKPGWATIFEVLNAILLCRRYPKEVRGVLIWYVKTKVDPDGNPDHEDLDWASIVRKDWESEISFLQNHWWTDKYEGKSRTCFGQTMTQFLMHMGIIHAGEPEDGAPAVVVPEEEDPSDHISNGDTEVLEQGSWDTSDFDTLDVGLGRRTLENTLSTGRAQTHEARPSSSYQGVRADARPLAVERREHEPATSGEWMQSIRQISAARPETTEQLEPTASGTNTGGGSSTGRRRWEAEGEDVEDGGGEDDDDDVGQTRIRSPGELAVRVLNLSAQQIAGMSGNAIASAVIRTPLSDQRPEYASTRAPEAGEGSAFDLGLLHWEAASILAEINRAEMGAEISRAKTGAEKRKRIVESSESDMDSPKRLKEYITSPVRNIITGPEPVLSIDAQAGNLATNRTSREAETEAPAERTREDRGKRPVDESEDHPEVDSSQKNSLQLEQSMLENMEKLGETLEFLMKQEENPEKLIQALDSLMKTKGRDGLAEILNEALDFLMKHKGREGLEDNLRTGVDSAKDASASDEQRHGSSEGTPQPGPSAGTAENFAEAARNYCARLQAISSPPFWTPATETVELKSNNISAEREFREHFNRNVLPWAEAMVTGVHMVELDMHAAYRQTRMVHKKRWLEFARYGSAYFAMRSIPTPDLERMILENRAEEYIKSFQFYDPLSCDNYDHGHLCDHGCGFGVREERDLRDPMDPSLRYRPNIWKPPAAMAEDGGASEDGGDGMSAREDYIVPDGVERAGPIVSDGTEHLTPEEQISGGT</sequence>
<keyword evidence="3" id="KW-1185">Reference proteome</keyword>
<feature type="region of interest" description="Disordered" evidence="1">
    <location>
        <begin position="649"/>
        <end position="678"/>
    </location>
</feature>
<protein>
    <submittedName>
        <fullName evidence="2">Uncharacterized protein</fullName>
    </submittedName>
</protein>
<feature type="region of interest" description="Disordered" evidence="1">
    <location>
        <begin position="528"/>
        <end position="573"/>
    </location>
</feature>
<feature type="region of interest" description="Disordered" evidence="1">
    <location>
        <begin position="289"/>
        <end position="314"/>
    </location>
</feature>